<dbReference type="Pfam" id="PF00326">
    <property type="entry name" value="Peptidase_S9"/>
    <property type="match status" value="1"/>
</dbReference>
<keyword evidence="2" id="KW-0031">Aminopeptidase</keyword>
<dbReference type="STRING" id="157652.A0A371GL02"/>
<dbReference type="InterPro" id="IPR029058">
    <property type="entry name" value="AB_hydrolase_fold"/>
</dbReference>
<feature type="non-terminal residue" evidence="2">
    <location>
        <position position="1"/>
    </location>
</feature>
<gene>
    <name evidence="2" type="primary">dapb3</name>
    <name evidence="2" type="ORF">CR513_26818</name>
</gene>
<proteinExistence type="predicted"/>
<keyword evidence="2" id="KW-0645">Protease</keyword>
<reference evidence="2" key="1">
    <citation type="submission" date="2018-05" db="EMBL/GenBank/DDBJ databases">
        <title>Draft genome of Mucuna pruriens seed.</title>
        <authorList>
            <person name="Nnadi N.E."/>
            <person name="Vos R."/>
            <person name="Hasami M.H."/>
            <person name="Devisetty U.K."/>
            <person name="Aguiy J.C."/>
        </authorList>
    </citation>
    <scope>NUCLEOTIDE SEQUENCE [LARGE SCALE GENOMIC DNA]</scope>
    <source>
        <strain evidence="2">JCA_2017</strain>
    </source>
</reference>
<dbReference type="PANTHER" id="PTHR43056:SF5">
    <property type="entry name" value="PEPTIDASE S9 PROLYL OLIGOPEPTIDASE CATALYTIC DOMAIN-CONTAINING PROTEIN"/>
    <property type="match status" value="1"/>
</dbReference>
<feature type="domain" description="Peptidase S9 prolyl oligopeptidase catalytic" evidence="1">
    <location>
        <begin position="520"/>
        <end position="719"/>
    </location>
</feature>
<evidence type="ECO:0000313" key="3">
    <source>
        <dbReference type="Proteomes" id="UP000257109"/>
    </source>
</evidence>
<keyword evidence="3" id="KW-1185">Reference proteome</keyword>
<comment type="caution">
    <text evidence="2">The sequence shown here is derived from an EMBL/GenBank/DDBJ whole genome shotgun (WGS) entry which is preliminary data.</text>
</comment>
<evidence type="ECO:0000259" key="1">
    <source>
        <dbReference type="Pfam" id="PF00326"/>
    </source>
</evidence>
<dbReference type="SUPFAM" id="SSF53474">
    <property type="entry name" value="alpha/beta-Hydrolases"/>
    <property type="match status" value="1"/>
</dbReference>
<dbReference type="EMBL" id="QJKJ01005176">
    <property type="protein sequence ID" value="RDX91231.1"/>
    <property type="molecule type" value="Genomic_DNA"/>
</dbReference>
<name>A0A371GL02_MUCPR</name>
<organism evidence="2 3">
    <name type="scientific">Mucuna pruriens</name>
    <name type="common">Velvet bean</name>
    <name type="synonym">Dolichos pruriens</name>
    <dbReference type="NCBI Taxonomy" id="157652"/>
    <lineage>
        <taxon>Eukaryota</taxon>
        <taxon>Viridiplantae</taxon>
        <taxon>Streptophyta</taxon>
        <taxon>Embryophyta</taxon>
        <taxon>Tracheophyta</taxon>
        <taxon>Spermatophyta</taxon>
        <taxon>Magnoliopsida</taxon>
        <taxon>eudicotyledons</taxon>
        <taxon>Gunneridae</taxon>
        <taxon>Pentapetalae</taxon>
        <taxon>rosids</taxon>
        <taxon>fabids</taxon>
        <taxon>Fabales</taxon>
        <taxon>Fabaceae</taxon>
        <taxon>Papilionoideae</taxon>
        <taxon>50 kb inversion clade</taxon>
        <taxon>NPAAA clade</taxon>
        <taxon>indigoferoid/millettioid clade</taxon>
        <taxon>Phaseoleae</taxon>
        <taxon>Mucuna</taxon>
    </lineage>
</organism>
<dbReference type="InterPro" id="IPR001375">
    <property type="entry name" value="Peptidase_S9_cat"/>
</dbReference>
<evidence type="ECO:0000313" key="2">
    <source>
        <dbReference type="EMBL" id="RDX91231.1"/>
    </source>
</evidence>
<accession>A0A371GL02</accession>
<dbReference type="GO" id="GO:0006508">
    <property type="term" value="P:proteolysis"/>
    <property type="evidence" value="ECO:0007669"/>
    <property type="project" value="InterPro"/>
</dbReference>
<protein>
    <submittedName>
        <fullName evidence="2">Dipeptidyl aminopeptidase BIII</fullName>
    </submittedName>
</protein>
<dbReference type="GO" id="GO:0004177">
    <property type="term" value="F:aminopeptidase activity"/>
    <property type="evidence" value="ECO:0007669"/>
    <property type="project" value="UniProtKB-KW"/>
</dbReference>
<dbReference type="Proteomes" id="UP000257109">
    <property type="component" value="Unassembled WGS sequence"/>
</dbReference>
<keyword evidence="2" id="KW-0378">Hydrolase</keyword>
<dbReference type="GO" id="GO:0008236">
    <property type="term" value="F:serine-type peptidase activity"/>
    <property type="evidence" value="ECO:0007669"/>
    <property type="project" value="InterPro"/>
</dbReference>
<dbReference type="SUPFAM" id="SSF82171">
    <property type="entry name" value="DPP6 N-terminal domain-like"/>
    <property type="match status" value="1"/>
</dbReference>
<dbReference type="InterPro" id="IPR050585">
    <property type="entry name" value="Xaa-Pro_dipeptidyl-ppase/CocE"/>
</dbReference>
<dbReference type="AlphaFoldDB" id="A0A371GL02"/>
<sequence length="736" mass="81839">MGTLPITVVITLTRVSSSYSNLLFTRSFNHFSTKLVSFRSPYQQRRFFFCNCQRAMASSAATIPSVSDRITAPFGSWKSPITADVVSGASKRLGGTALDARGRLIWLESRPAESGRGVLVVEPENPGGEAVDITPKEFGVRTLAQEYGGGAFTVSGDVVFFANYKDQRLYKQSISSLDVPPIPLTPDYGGPVVSYADGTLDARLNRFVSVREDRRESSQNPSTTIVSIALGSKDVQEPEVLVGGSDFYAFPRLDPKGERIAWIQWSHPNMPWDKSELWVGYISENGEIYKRVCVAGNDPSLVESPTEPKWSPDGELFFITDRENGFWNLHKWIESENKVLPVYSLDAEFARPLWVFGMNSYEFLRSHTQKNLIACSYRQQGKSYLGIIDDVQGSKLTLLDIPFTDIDNITSGNDYLYVEGASAVHPSSVAKVTLDNDKSKKAVDFNIIWSSSPDSLKYSSYFSKPELIEFPTEVPGQNAYAYFYPPSNPFYQASQEEKPPLLLKSHGGPTAETRGILNLSIQYWTSRGWAFVDVNYGGSTGYGREFRERLLGRWGIVDVNDCCSCATYLVNSGKVDGERLCITGGSAGGYTTLAALAFKETFKAGASLYGVADVNMLRAETHKFESHYIDRLGGGEKGCYERSPINHVDKFSCPIILFQGLEDKVVPPEQARKIYQALKEKGVPVALVQYEGESHGFRKAENIKFTLEQQMVFFARLVGHFNVADDITPIKIDNFD</sequence>
<dbReference type="OrthoDB" id="416344at2759"/>
<dbReference type="PANTHER" id="PTHR43056">
    <property type="entry name" value="PEPTIDASE S9 PROLYL OLIGOPEPTIDASE"/>
    <property type="match status" value="1"/>
</dbReference>
<dbReference type="Gene3D" id="3.40.50.1820">
    <property type="entry name" value="alpha/beta hydrolase"/>
    <property type="match status" value="1"/>
</dbReference>